<keyword evidence="1" id="KW-0732">Signal</keyword>
<reference evidence="3 4" key="1">
    <citation type="submission" date="2018-11" db="EMBL/GenBank/DDBJ databases">
        <title>Whole genome sequencing of Pantoea sp. RIT388.</title>
        <authorList>
            <person name="Gan H.M."/>
            <person name="Hudson A.O."/>
        </authorList>
    </citation>
    <scope>NUCLEOTIDE SEQUENCE [LARGE SCALE GENOMIC DNA]</scope>
    <source>
        <strain evidence="3 4">RIT388</strain>
    </source>
</reference>
<evidence type="ECO:0000313" key="4">
    <source>
        <dbReference type="Proteomes" id="UP000281332"/>
    </source>
</evidence>
<evidence type="ECO:0000313" key="3">
    <source>
        <dbReference type="EMBL" id="RPD96234.1"/>
    </source>
</evidence>
<dbReference type="Pfam" id="PF07007">
    <property type="entry name" value="LprI"/>
    <property type="match status" value="1"/>
</dbReference>
<dbReference type="OrthoDB" id="7340239at2"/>
<dbReference type="InterPro" id="IPR009739">
    <property type="entry name" value="LprI-like_N"/>
</dbReference>
<sequence length="137" mass="15019">MKAWMAAAGLLLSGSAMAQQNPIDHTLEQCLNDATTTAAMVACYSDASRGWDGEMNRQYSQLIKRLSGEPEKKLRSAQRQWLIWRDSWQAAAAAYFAHTQGSLAQVSLAAQTLSLMRNQALMLQSMNKGSCASDTEC</sequence>
<proteinExistence type="predicted"/>
<name>A0A3N4NIR6_9GAMM</name>
<dbReference type="Gene3D" id="1.20.1270.180">
    <property type="match status" value="1"/>
</dbReference>
<gene>
    <name evidence="3" type="ORF">BBB56_18925</name>
</gene>
<comment type="caution">
    <text evidence="3">The sequence shown here is derived from an EMBL/GenBank/DDBJ whole genome shotgun (WGS) entry which is preliminary data.</text>
</comment>
<organism evidence="3 4">
    <name type="scientific">Candidatus Pantoea deserta</name>
    <dbReference type="NCBI Taxonomy" id="1869313"/>
    <lineage>
        <taxon>Bacteria</taxon>
        <taxon>Pseudomonadati</taxon>
        <taxon>Pseudomonadota</taxon>
        <taxon>Gammaproteobacteria</taxon>
        <taxon>Enterobacterales</taxon>
        <taxon>Erwiniaceae</taxon>
        <taxon>Pantoea</taxon>
    </lineage>
</organism>
<dbReference type="Proteomes" id="UP000281332">
    <property type="component" value="Unassembled WGS sequence"/>
</dbReference>
<evidence type="ECO:0000256" key="1">
    <source>
        <dbReference type="SAM" id="SignalP"/>
    </source>
</evidence>
<dbReference type="AlphaFoldDB" id="A0A3N4NIR6"/>
<evidence type="ECO:0000259" key="2">
    <source>
        <dbReference type="Pfam" id="PF07007"/>
    </source>
</evidence>
<dbReference type="EMBL" id="RMVG01000018">
    <property type="protein sequence ID" value="RPD96234.1"/>
    <property type="molecule type" value="Genomic_DNA"/>
</dbReference>
<dbReference type="PANTHER" id="PTHR39176:SF1">
    <property type="entry name" value="PERIPLASMIC PROTEIN"/>
    <property type="match status" value="1"/>
</dbReference>
<accession>A0A3N4NIR6</accession>
<keyword evidence="4" id="KW-1185">Reference proteome</keyword>
<feature type="signal peptide" evidence="1">
    <location>
        <begin position="1"/>
        <end position="18"/>
    </location>
</feature>
<feature type="domain" description="Lysozyme inhibitor LprI-like N-terminal" evidence="2">
    <location>
        <begin position="30"/>
        <end position="117"/>
    </location>
</feature>
<dbReference type="PANTHER" id="PTHR39176">
    <property type="entry name" value="PERIPLASMIC PROTEIN-RELATED"/>
    <property type="match status" value="1"/>
</dbReference>
<protein>
    <submittedName>
        <fullName evidence="3">DUF1311 domain-containing protein</fullName>
    </submittedName>
</protein>
<dbReference type="RefSeq" id="WP_123802470.1">
    <property type="nucleotide sequence ID" value="NZ_RMVG01000018.1"/>
</dbReference>
<feature type="chain" id="PRO_5018324936" evidence="1">
    <location>
        <begin position="19"/>
        <end position="137"/>
    </location>
</feature>